<protein>
    <submittedName>
        <fullName evidence="2">Uncharacterized protein</fullName>
    </submittedName>
</protein>
<evidence type="ECO:0000256" key="1">
    <source>
        <dbReference type="SAM" id="MobiDB-lite"/>
    </source>
</evidence>
<dbReference type="EMBL" id="JAJSOW010000103">
    <property type="protein sequence ID" value="KAI9174056.1"/>
    <property type="molecule type" value="Genomic_DNA"/>
</dbReference>
<dbReference type="AlphaFoldDB" id="A0AAD5IQF3"/>
<reference evidence="2" key="1">
    <citation type="journal article" date="2022" name="Plant J.">
        <title>Strategies of tolerance reflected in two North American maple genomes.</title>
        <authorList>
            <person name="McEvoy S.L."/>
            <person name="Sezen U.U."/>
            <person name="Trouern-Trend A."/>
            <person name="McMahon S.M."/>
            <person name="Schaberg P.G."/>
            <person name="Yang J."/>
            <person name="Wegrzyn J.L."/>
            <person name="Swenson N.G."/>
        </authorList>
    </citation>
    <scope>NUCLEOTIDE SEQUENCE</scope>
    <source>
        <strain evidence="2">91603</strain>
    </source>
</reference>
<evidence type="ECO:0000313" key="3">
    <source>
        <dbReference type="Proteomes" id="UP001064489"/>
    </source>
</evidence>
<accession>A0AAD5IQF3</accession>
<feature type="region of interest" description="Disordered" evidence="1">
    <location>
        <begin position="1"/>
        <end position="108"/>
    </location>
</feature>
<feature type="compositionally biased region" description="Polar residues" evidence="1">
    <location>
        <begin position="54"/>
        <end position="75"/>
    </location>
</feature>
<keyword evidence="3" id="KW-1185">Reference proteome</keyword>
<organism evidence="2 3">
    <name type="scientific">Acer negundo</name>
    <name type="common">Box elder</name>
    <dbReference type="NCBI Taxonomy" id="4023"/>
    <lineage>
        <taxon>Eukaryota</taxon>
        <taxon>Viridiplantae</taxon>
        <taxon>Streptophyta</taxon>
        <taxon>Embryophyta</taxon>
        <taxon>Tracheophyta</taxon>
        <taxon>Spermatophyta</taxon>
        <taxon>Magnoliopsida</taxon>
        <taxon>eudicotyledons</taxon>
        <taxon>Gunneridae</taxon>
        <taxon>Pentapetalae</taxon>
        <taxon>rosids</taxon>
        <taxon>malvids</taxon>
        <taxon>Sapindales</taxon>
        <taxon>Sapindaceae</taxon>
        <taxon>Hippocastanoideae</taxon>
        <taxon>Acereae</taxon>
        <taxon>Acer</taxon>
    </lineage>
</organism>
<reference evidence="2" key="2">
    <citation type="submission" date="2023-02" db="EMBL/GenBank/DDBJ databases">
        <authorList>
            <person name="Swenson N.G."/>
            <person name="Wegrzyn J.L."/>
            <person name="Mcevoy S.L."/>
        </authorList>
    </citation>
    <scope>NUCLEOTIDE SEQUENCE</scope>
    <source>
        <strain evidence="2">91603</strain>
        <tissue evidence="2">Leaf</tissue>
    </source>
</reference>
<proteinExistence type="predicted"/>
<gene>
    <name evidence="2" type="ORF">LWI28_011245</name>
</gene>
<evidence type="ECO:0000313" key="2">
    <source>
        <dbReference type="EMBL" id="KAI9174056.1"/>
    </source>
</evidence>
<comment type="caution">
    <text evidence="2">The sequence shown here is derived from an EMBL/GenBank/DDBJ whole genome shotgun (WGS) entry which is preliminary data.</text>
</comment>
<dbReference type="Proteomes" id="UP001064489">
    <property type="component" value="Chromosome 8"/>
</dbReference>
<sequence length="156" mass="17475">MKQYHAPDQPIKRRQNLFDASPHMRTTQHVPDRPGLELPPLDETHSPLRHHSLEGTQSGVQSFGDNHMTSSSTRLCQPPPPSVDHRQHSKRLERRSQQENCAEQVSDPYSPLDAFEAANRALTHPETIPVATVHTETALAHIETPPVALQTARQPS</sequence>
<name>A0AAD5IQF3_ACENE</name>